<dbReference type="PANTHER" id="PTHR43140:SF1">
    <property type="entry name" value="TYPE I RESTRICTION ENZYME ECOKI SPECIFICITY SUBUNIT"/>
    <property type="match status" value="1"/>
</dbReference>
<keyword evidence="4" id="KW-0175">Coiled coil</keyword>
<evidence type="ECO:0000256" key="2">
    <source>
        <dbReference type="ARBA" id="ARBA00022747"/>
    </source>
</evidence>
<evidence type="ECO:0000256" key="4">
    <source>
        <dbReference type="SAM" id="Coils"/>
    </source>
</evidence>
<keyword evidence="3" id="KW-0238">DNA-binding</keyword>
<dbReference type="InterPro" id="IPR000055">
    <property type="entry name" value="Restrct_endonuc_typeI_TRD"/>
</dbReference>
<reference evidence="6" key="1">
    <citation type="submission" date="2019-05" db="EMBL/GenBank/DDBJ databases">
        <title>Methanoculleus sp. FWC-SCC1, a methanogenic archaeon isolated from deep marine cold seep.</title>
        <authorList>
            <person name="Chen Y.-W."/>
            <person name="Chen S.-C."/>
            <person name="Teng N.-H."/>
            <person name="Lai M.-C."/>
        </authorList>
    </citation>
    <scope>NUCLEOTIDE SEQUENCE</scope>
    <source>
        <strain evidence="6">FWC-SCC1</strain>
    </source>
</reference>
<evidence type="ECO:0000313" key="6">
    <source>
        <dbReference type="EMBL" id="MDN7026096.1"/>
    </source>
</evidence>
<dbReference type="EMBL" id="VCYH01000015">
    <property type="protein sequence ID" value="MDN7026096.1"/>
    <property type="molecule type" value="Genomic_DNA"/>
</dbReference>
<dbReference type="SUPFAM" id="SSF116734">
    <property type="entry name" value="DNA methylase specificity domain"/>
    <property type="match status" value="2"/>
</dbReference>
<evidence type="ECO:0000259" key="5">
    <source>
        <dbReference type="Pfam" id="PF01420"/>
    </source>
</evidence>
<evidence type="ECO:0000256" key="3">
    <source>
        <dbReference type="ARBA" id="ARBA00023125"/>
    </source>
</evidence>
<comment type="similarity">
    <text evidence="1">Belongs to the type-I restriction system S methylase family.</text>
</comment>
<feature type="domain" description="Type I restriction modification DNA specificity" evidence="5">
    <location>
        <begin position="10"/>
        <end position="174"/>
    </location>
</feature>
<organism evidence="6 7">
    <name type="scientific">Methanoculleus frigidifontis</name>
    <dbReference type="NCBI Taxonomy" id="2584085"/>
    <lineage>
        <taxon>Archaea</taxon>
        <taxon>Methanobacteriati</taxon>
        <taxon>Methanobacteriota</taxon>
        <taxon>Stenosarchaea group</taxon>
        <taxon>Methanomicrobia</taxon>
        <taxon>Methanomicrobiales</taxon>
        <taxon>Methanomicrobiaceae</taxon>
        <taxon>Methanoculleus</taxon>
    </lineage>
</organism>
<name>A0ABT8MDU7_9EURY</name>
<feature type="coiled-coil region" evidence="4">
    <location>
        <begin position="409"/>
        <end position="436"/>
    </location>
</feature>
<accession>A0ABT8MDU7</accession>
<dbReference type="Gene3D" id="3.90.220.20">
    <property type="entry name" value="DNA methylase specificity domains"/>
    <property type="match status" value="2"/>
</dbReference>
<keyword evidence="2" id="KW-0680">Restriction system</keyword>
<keyword evidence="7" id="KW-1185">Reference proteome</keyword>
<dbReference type="Pfam" id="PF01420">
    <property type="entry name" value="Methylase_S"/>
    <property type="match status" value="2"/>
</dbReference>
<dbReference type="Proteomes" id="UP001168338">
    <property type="component" value="Unassembled WGS sequence"/>
</dbReference>
<proteinExistence type="inferred from homology"/>
<feature type="domain" description="Type I restriction modification DNA specificity" evidence="5">
    <location>
        <begin position="245"/>
        <end position="422"/>
    </location>
</feature>
<evidence type="ECO:0000256" key="1">
    <source>
        <dbReference type="ARBA" id="ARBA00010923"/>
    </source>
</evidence>
<gene>
    <name evidence="6" type="ORF">FGU65_14605</name>
</gene>
<comment type="caution">
    <text evidence="6">The sequence shown here is derived from an EMBL/GenBank/DDBJ whole genome shotgun (WGS) entry which is preliminary data.</text>
</comment>
<dbReference type="InterPro" id="IPR051212">
    <property type="entry name" value="Type-I_RE_S_subunit"/>
</dbReference>
<dbReference type="PANTHER" id="PTHR43140">
    <property type="entry name" value="TYPE-1 RESTRICTION ENZYME ECOKI SPECIFICITY PROTEIN"/>
    <property type="match status" value="1"/>
</dbReference>
<dbReference type="CDD" id="cd17259">
    <property type="entry name" value="RMtype1_S_StySKI-TRD2-CR2_like"/>
    <property type="match status" value="1"/>
</dbReference>
<dbReference type="InterPro" id="IPR044946">
    <property type="entry name" value="Restrct_endonuc_typeI_TRD_sf"/>
</dbReference>
<sequence>MGMQQRSELPEGWVSVPLGDLISPSREKIEPSDTPDLKYVGLEHIEANTCRIISSGIASDAKSTKTRFRIGDVLYGKLRPYLNKVCIPEFEGICSTDIIVFNKQPNLNNRYLMHFLSTPEFVDYANNNMSGVQLPRISYQKISSFRIPLPPLAEQHRIVAAIEALFARLDAVEARLDRVPCIVQQFREAVLAAACDGRLTEDWREEHSEVEDAHRLLLDIARSIQKTNSSRKYHKINPEELSDIPKTWKWTQLGCLLNLTSGIAFKKSEYSQQGVKLLQIANVTFGKIIWEKQAFLPDNYVEKYPDLVLKSGDLLMALNRPLLGDNLKIAFLSDEDEPAILYQRVGRFDFYCTDLKKYIYTFLNSPLFIEELRTDLRGVDQPFITKPNLLSKKISLPPLPEQHEIVRRVDALLALADQIEAKVAAAKERTEALRQSILAQAFSGQLVPTEAELARREGREYEPAAVLLERITAEQNHLSGRRASSPM</sequence>
<evidence type="ECO:0000313" key="7">
    <source>
        <dbReference type="Proteomes" id="UP001168338"/>
    </source>
</evidence>
<protein>
    <recommendedName>
        <fullName evidence="5">Type I restriction modification DNA specificity domain-containing protein</fullName>
    </recommendedName>
</protein>